<dbReference type="OrthoDB" id="1935530at2759"/>
<dbReference type="WBParaSite" id="ECPE_0001605001-mRNA-1">
    <property type="protein sequence ID" value="ECPE_0001605001-mRNA-1"/>
    <property type="gene ID" value="ECPE_0001605001"/>
</dbReference>
<reference evidence="3" key="1">
    <citation type="submission" date="2016-06" db="UniProtKB">
        <authorList>
            <consortium name="WormBaseParasite"/>
        </authorList>
    </citation>
    <scope>IDENTIFICATION</scope>
</reference>
<dbReference type="GO" id="GO:0016324">
    <property type="term" value="C:apical plasma membrane"/>
    <property type="evidence" value="ECO:0007669"/>
    <property type="project" value="TreeGrafter"/>
</dbReference>
<evidence type="ECO:0000313" key="2">
    <source>
        <dbReference type="Proteomes" id="UP000272942"/>
    </source>
</evidence>
<evidence type="ECO:0000313" key="3">
    <source>
        <dbReference type="WBParaSite" id="ECPE_0001605001-mRNA-1"/>
    </source>
</evidence>
<evidence type="ECO:0000313" key="1">
    <source>
        <dbReference type="EMBL" id="VDP93282.1"/>
    </source>
</evidence>
<protein>
    <submittedName>
        <fullName evidence="3">GST N-terminal domain-containing protein</fullName>
    </submittedName>
</protein>
<dbReference type="Gene3D" id="3.40.30.10">
    <property type="entry name" value="Glutaredoxin"/>
    <property type="match status" value="1"/>
</dbReference>
<gene>
    <name evidence="1" type="ORF">ECPE_LOCUS16010</name>
</gene>
<dbReference type="InterPro" id="IPR036282">
    <property type="entry name" value="Glutathione-S-Trfase_C_sf"/>
</dbReference>
<dbReference type="AlphaFoldDB" id="A0A183B9X5"/>
<proteinExistence type="predicted"/>
<sequence length="267" mass="30636">MSANSKPLVELFVKASTTNKKEKGACLIGQQWFMVLYSLVERGLIDLRFTPVALDDPPYNYFKLNAARHLPIAWIESGTLNGQKVSDVLIQSWEALEIFMDRLNNANLNPQVSQTDVRQAERVFEDLINHMMQFVRYNKEKPLLNTLEKIDNFLTSKGERFLLDSEITYPDCQLMPKLQHMRVVCGACKNFDIPQQFKSLCNYVANMYRTRAFIYSCPSDRDILLHYMEKNAIAKDMRLNLLGSDFLCEAPGSSHKYETVVNGSLSS</sequence>
<dbReference type="SUPFAM" id="SSF47616">
    <property type="entry name" value="GST C-terminal domain-like"/>
    <property type="match status" value="1"/>
</dbReference>
<organism evidence="3">
    <name type="scientific">Echinostoma caproni</name>
    <dbReference type="NCBI Taxonomy" id="27848"/>
    <lineage>
        <taxon>Eukaryota</taxon>
        <taxon>Metazoa</taxon>
        <taxon>Spiralia</taxon>
        <taxon>Lophotrochozoa</taxon>
        <taxon>Platyhelminthes</taxon>
        <taxon>Trematoda</taxon>
        <taxon>Digenea</taxon>
        <taxon>Plagiorchiida</taxon>
        <taxon>Echinostomata</taxon>
        <taxon>Echinostomatoidea</taxon>
        <taxon>Echinostomatidae</taxon>
        <taxon>Echinostoma</taxon>
    </lineage>
</organism>
<reference evidence="1 2" key="2">
    <citation type="submission" date="2018-11" db="EMBL/GenBank/DDBJ databases">
        <authorList>
            <consortium name="Pathogen Informatics"/>
        </authorList>
    </citation>
    <scope>NUCLEOTIDE SEQUENCE [LARGE SCALE GENOMIC DNA]</scope>
    <source>
        <strain evidence="1 2">Egypt</strain>
    </source>
</reference>
<dbReference type="GO" id="GO:0005737">
    <property type="term" value="C:cytoplasm"/>
    <property type="evidence" value="ECO:0007669"/>
    <property type="project" value="TreeGrafter"/>
</dbReference>
<dbReference type="Proteomes" id="UP000272942">
    <property type="component" value="Unassembled WGS sequence"/>
</dbReference>
<dbReference type="PANTHER" id="PTHR43920">
    <property type="entry name" value="CHLORIDE INTRACELLULAR CHANNEL, ISOFORM A"/>
    <property type="match status" value="1"/>
</dbReference>
<name>A0A183B9X5_9TREM</name>
<dbReference type="EMBL" id="UZAN01062610">
    <property type="protein sequence ID" value="VDP93282.1"/>
    <property type="molecule type" value="Genomic_DNA"/>
</dbReference>
<accession>A0A183B9X5</accession>
<keyword evidence="2" id="KW-1185">Reference proteome</keyword>
<dbReference type="Gene3D" id="1.20.1050.10">
    <property type="match status" value="1"/>
</dbReference>
<dbReference type="GO" id="GO:0005254">
    <property type="term" value="F:chloride channel activity"/>
    <property type="evidence" value="ECO:0007669"/>
    <property type="project" value="TreeGrafter"/>
</dbReference>
<dbReference type="PANTHER" id="PTHR43920:SF5">
    <property type="entry name" value="CHLORIDE INTRACELLULAR CHANNEL CLIC"/>
    <property type="match status" value="1"/>
</dbReference>